<proteinExistence type="inferred from homology"/>
<keyword evidence="2" id="KW-0456">Lyase</keyword>
<reference evidence="4 5" key="1">
    <citation type="submission" date="2018-06" db="EMBL/GenBank/DDBJ databases">
        <authorList>
            <consortium name="Pathogen Informatics"/>
            <person name="Doyle S."/>
        </authorList>
    </citation>
    <scope>NUCLEOTIDE SEQUENCE [LARGE SCALE GENOMIC DNA]</scope>
    <source>
        <strain evidence="4 5">NCTC12862</strain>
    </source>
</reference>
<evidence type="ECO:0000259" key="3">
    <source>
        <dbReference type="Pfam" id="PF00920"/>
    </source>
</evidence>
<dbReference type="Pfam" id="PF00920">
    <property type="entry name" value="ILVD_EDD_N"/>
    <property type="match status" value="1"/>
</dbReference>
<name>A0A380ZDF4_BARDO</name>
<dbReference type="InterPro" id="IPR000581">
    <property type="entry name" value="ILV_EDD_N"/>
</dbReference>
<evidence type="ECO:0000256" key="2">
    <source>
        <dbReference type="ARBA" id="ARBA00023239"/>
    </source>
</evidence>
<comment type="similarity">
    <text evidence="1">Belongs to the IlvD/Edd family.</text>
</comment>
<evidence type="ECO:0000256" key="1">
    <source>
        <dbReference type="ARBA" id="ARBA00006486"/>
    </source>
</evidence>
<dbReference type="AlphaFoldDB" id="A0A380ZDF4"/>
<dbReference type="STRING" id="33044.GCA_900005695_00021"/>
<dbReference type="InterPro" id="IPR037237">
    <property type="entry name" value="IlvD/EDD_N"/>
</dbReference>
<dbReference type="GO" id="GO:0004456">
    <property type="term" value="F:phosphogluconate dehydratase activity"/>
    <property type="evidence" value="ECO:0007669"/>
    <property type="project" value="TreeGrafter"/>
</dbReference>
<dbReference type="SUPFAM" id="SSF143975">
    <property type="entry name" value="IlvD/EDD N-terminal domain-like"/>
    <property type="match status" value="1"/>
</dbReference>
<evidence type="ECO:0000313" key="5">
    <source>
        <dbReference type="Proteomes" id="UP000254950"/>
    </source>
</evidence>
<gene>
    <name evidence="4" type="ORF">NCTC12862_00149</name>
</gene>
<dbReference type="EMBL" id="UFTF01000001">
    <property type="protein sequence ID" value="SUV44404.1"/>
    <property type="molecule type" value="Genomic_DNA"/>
</dbReference>
<protein>
    <submittedName>
        <fullName evidence="4">Phosphogluconate dehydratase</fullName>
    </submittedName>
</protein>
<organism evidence="4 5">
    <name type="scientific">Bartonella doshiae</name>
    <dbReference type="NCBI Taxonomy" id="33044"/>
    <lineage>
        <taxon>Bacteria</taxon>
        <taxon>Pseudomonadati</taxon>
        <taxon>Pseudomonadota</taxon>
        <taxon>Alphaproteobacteria</taxon>
        <taxon>Hyphomicrobiales</taxon>
        <taxon>Bartonellaceae</taxon>
        <taxon>Bartonella</taxon>
    </lineage>
</organism>
<dbReference type="PANTHER" id="PTHR43661:SF1">
    <property type="entry name" value="PHOSPHOGLUCONATE DEHYDRATASE"/>
    <property type="match status" value="1"/>
</dbReference>
<dbReference type="Proteomes" id="UP000254950">
    <property type="component" value="Unassembled WGS sequence"/>
</dbReference>
<evidence type="ECO:0000313" key="4">
    <source>
        <dbReference type="EMBL" id="SUV44404.1"/>
    </source>
</evidence>
<accession>A0A380ZDF4</accession>
<feature type="domain" description="Dihydroxy-acid/6-phosphogluconate dehydratase N-terminal" evidence="3">
    <location>
        <begin position="2"/>
        <end position="62"/>
    </location>
</feature>
<dbReference type="GO" id="GO:0005829">
    <property type="term" value="C:cytosol"/>
    <property type="evidence" value="ECO:0007669"/>
    <property type="project" value="TreeGrafter"/>
</dbReference>
<sequence length="62" mass="6695">MPNTPLRNALTQEATKRVFKITALGDNYTPIGKVIDERSFVNVIVGLNATGGSTNHAIHLFA</sequence>
<dbReference type="PANTHER" id="PTHR43661">
    <property type="entry name" value="D-XYLONATE DEHYDRATASE"/>
    <property type="match status" value="1"/>
</dbReference>